<reference evidence="9 10" key="1">
    <citation type="submission" date="2024-09" db="EMBL/GenBank/DDBJ databases">
        <authorList>
            <person name="Sun Q."/>
            <person name="Mori K."/>
        </authorList>
    </citation>
    <scope>NUCLEOTIDE SEQUENCE [LARGE SCALE GENOMIC DNA]</scope>
    <source>
        <strain evidence="9 10">JCM 3307</strain>
    </source>
</reference>
<feature type="transmembrane region" description="Helical" evidence="7">
    <location>
        <begin position="79"/>
        <end position="100"/>
    </location>
</feature>
<feature type="transmembrane region" description="Helical" evidence="7">
    <location>
        <begin position="287"/>
        <end position="304"/>
    </location>
</feature>
<feature type="transmembrane region" description="Helical" evidence="7">
    <location>
        <begin position="349"/>
        <end position="367"/>
    </location>
</feature>
<dbReference type="InterPro" id="IPR010290">
    <property type="entry name" value="TM_effector"/>
</dbReference>
<feature type="transmembrane region" description="Helical" evidence="7">
    <location>
        <begin position="171"/>
        <end position="191"/>
    </location>
</feature>
<protein>
    <submittedName>
        <fullName evidence="9">MFS transporter</fullName>
    </submittedName>
</protein>
<keyword evidence="3" id="KW-1003">Cell membrane</keyword>
<dbReference type="Gene3D" id="1.20.1250.20">
    <property type="entry name" value="MFS general substrate transporter like domains"/>
    <property type="match status" value="1"/>
</dbReference>
<dbReference type="RefSeq" id="WP_223102611.1">
    <property type="nucleotide sequence ID" value="NZ_CP061913.1"/>
</dbReference>
<accession>A0ABV5MFP8</accession>
<dbReference type="SUPFAM" id="SSF103473">
    <property type="entry name" value="MFS general substrate transporter"/>
    <property type="match status" value="1"/>
</dbReference>
<feature type="transmembrane region" description="Helical" evidence="7">
    <location>
        <begin position="257"/>
        <end position="275"/>
    </location>
</feature>
<evidence type="ECO:0000256" key="6">
    <source>
        <dbReference type="ARBA" id="ARBA00023136"/>
    </source>
</evidence>
<dbReference type="Proteomes" id="UP001589608">
    <property type="component" value="Unassembled WGS sequence"/>
</dbReference>
<evidence type="ECO:0000256" key="4">
    <source>
        <dbReference type="ARBA" id="ARBA00022692"/>
    </source>
</evidence>
<feature type="transmembrane region" description="Helical" evidence="7">
    <location>
        <begin position="50"/>
        <end position="67"/>
    </location>
</feature>
<gene>
    <name evidence="9" type="ORF">ACFFTR_31790</name>
</gene>
<feature type="transmembrane region" description="Helical" evidence="7">
    <location>
        <begin position="316"/>
        <end position="337"/>
    </location>
</feature>
<evidence type="ECO:0000256" key="7">
    <source>
        <dbReference type="SAM" id="Phobius"/>
    </source>
</evidence>
<proteinExistence type="predicted"/>
<feature type="domain" description="Major facilitator superfamily (MFS) profile" evidence="8">
    <location>
        <begin position="1"/>
        <end position="398"/>
    </location>
</feature>
<evidence type="ECO:0000259" key="8">
    <source>
        <dbReference type="PROSITE" id="PS50850"/>
    </source>
</evidence>
<comment type="caution">
    <text evidence="9">The sequence shown here is derived from an EMBL/GenBank/DDBJ whole genome shotgun (WGS) entry which is preliminary data.</text>
</comment>
<keyword evidence="2" id="KW-0813">Transport</keyword>
<feature type="transmembrane region" description="Helical" evidence="7">
    <location>
        <begin position="373"/>
        <end position="394"/>
    </location>
</feature>
<organism evidence="9 10">
    <name type="scientific">Dactylosporangium vinaceum</name>
    <dbReference type="NCBI Taxonomy" id="53362"/>
    <lineage>
        <taxon>Bacteria</taxon>
        <taxon>Bacillati</taxon>
        <taxon>Actinomycetota</taxon>
        <taxon>Actinomycetes</taxon>
        <taxon>Micromonosporales</taxon>
        <taxon>Micromonosporaceae</taxon>
        <taxon>Dactylosporangium</taxon>
    </lineage>
</organism>
<feature type="transmembrane region" description="Helical" evidence="7">
    <location>
        <begin position="12"/>
        <end position="30"/>
    </location>
</feature>
<dbReference type="PANTHER" id="PTHR23513:SF11">
    <property type="entry name" value="STAPHYLOFERRIN A TRANSPORTER"/>
    <property type="match status" value="1"/>
</dbReference>
<keyword evidence="6 7" id="KW-0472">Membrane</keyword>
<sequence length="528" mass="56063">MISRAWTPLRHTAFRALWIAALASQVGTWMETVGAQWILLQHPHAATTTALIQTATTLPVLFLALPGGALADVLDRRRLLIAVQSAQAALAATIAVLALLDRLGPAELLALTFGLGCGAALTVAPYQAMIPELVPRPDLPSASALGSLSVNLARAVGPAVAGLLVARLGPAAVFALNALSFAAFAVVMTTLRGRAPAETRPEAFLAAVRAGERYVRFSPELRRILLRIALFITPAVALWALLPVVAAHRLGLGPTGYGLLLAAVGAGSIAGAFLLPWLRGRLSPNRAYALCAAVYAAVLAVLALTRSPVLCGAVLVPAGAAWIVVLSNSNAAVQLFLPGWVRARGLSAYQFVFSGSQAVAAAAWGVAADRFGITIPMLLSGVLLLLALISGRWWPYLDTGPLDRGTPVHWPEPHLLIEPEEAEGPVVVLLRYRVPPERHPAFVGAMQRVRDARLRTGALQWGVFRAGEEPGTMVEIYTVSSWEEHRRQHDERLTAADYDDERRARAFADGEPEVTHLFSGAPSVSGSP</sequence>
<dbReference type="InterPro" id="IPR020846">
    <property type="entry name" value="MFS_dom"/>
</dbReference>
<keyword evidence="5 7" id="KW-1133">Transmembrane helix</keyword>
<evidence type="ECO:0000256" key="1">
    <source>
        <dbReference type="ARBA" id="ARBA00004651"/>
    </source>
</evidence>
<comment type="subcellular location">
    <subcellularLocation>
        <location evidence="1">Cell membrane</location>
        <topology evidence="1">Multi-pass membrane protein</topology>
    </subcellularLocation>
</comment>
<feature type="transmembrane region" description="Helical" evidence="7">
    <location>
        <begin position="224"/>
        <end position="245"/>
    </location>
</feature>
<evidence type="ECO:0000313" key="9">
    <source>
        <dbReference type="EMBL" id="MFB9447697.1"/>
    </source>
</evidence>
<evidence type="ECO:0000313" key="10">
    <source>
        <dbReference type="Proteomes" id="UP001589608"/>
    </source>
</evidence>
<keyword evidence="4 7" id="KW-0812">Transmembrane</keyword>
<dbReference type="InterPro" id="IPR036259">
    <property type="entry name" value="MFS_trans_sf"/>
</dbReference>
<dbReference type="Pfam" id="PF05977">
    <property type="entry name" value="MFS_3"/>
    <property type="match status" value="1"/>
</dbReference>
<evidence type="ECO:0000256" key="3">
    <source>
        <dbReference type="ARBA" id="ARBA00022475"/>
    </source>
</evidence>
<dbReference type="PANTHER" id="PTHR23513">
    <property type="entry name" value="INTEGRAL MEMBRANE EFFLUX PROTEIN-RELATED"/>
    <property type="match status" value="1"/>
</dbReference>
<evidence type="ECO:0000256" key="5">
    <source>
        <dbReference type="ARBA" id="ARBA00022989"/>
    </source>
</evidence>
<keyword evidence="10" id="KW-1185">Reference proteome</keyword>
<dbReference type="EMBL" id="JBHMCA010000054">
    <property type="protein sequence ID" value="MFB9447697.1"/>
    <property type="molecule type" value="Genomic_DNA"/>
</dbReference>
<dbReference type="PROSITE" id="PS50850">
    <property type="entry name" value="MFS"/>
    <property type="match status" value="1"/>
</dbReference>
<evidence type="ECO:0000256" key="2">
    <source>
        <dbReference type="ARBA" id="ARBA00022448"/>
    </source>
</evidence>
<dbReference type="CDD" id="cd06173">
    <property type="entry name" value="MFS_MefA_like"/>
    <property type="match status" value="1"/>
</dbReference>
<name>A0ABV5MFP8_9ACTN</name>